<dbReference type="EMBL" id="LXPS01000009">
    <property type="protein sequence ID" value="OAE47767.1"/>
    <property type="molecule type" value="Genomic_DNA"/>
</dbReference>
<comment type="caution">
    <text evidence="2">The sequence shown here is derived from an EMBL/GenBank/DDBJ whole genome shotgun (WGS) entry which is preliminary data.</text>
</comment>
<dbReference type="Proteomes" id="UP000077098">
    <property type="component" value="Unassembled WGS sequence"/>
</dbReference>
<dbReference type="InterPro" id="IPR007138">
    <property type="entry name" value="ABM_dom"/>
</dbReference>
<dbReference type="Pfam" id="PF03992">
    <property type="entry name" value="ABM"/>
    <property type="match status" value="1"/>
</dbReference>
<dbReference type="PROSITE" id="PS51725">
    <property type="entry name" value="ABM"/>
    <property type="match status" value="1"/>
</dbReference>
<dbReference type="SUPFAM" id="SSF54909">
    <property type="entry name" value="Dimeric alpha+beta barrel"/>
    <property type="match status" value="1"/>
</dbReference>
<keyword evidence="2" id="KW-0560">Oxidoreductase</keyword>
<evidence type="ECO:0000313" key="2">
    <source>
        <dbReference type="EMBL" id="OAE47767.1"/>
    </source>
</evidence>
<proteinExistence type="predicted"/>
<dbReference type="RefSeq" id="WP_063948195.1">
    <property type="nucleotide sequence ID" value="NZ_CP072308.1"/>
</dbReference>
<dbReference type="PANTHER" id="PTHR34474:SF2">
    <property type="entry name" value="SIGNAL TRANSDUCTION PROTEIN TRAP"/>
    <property type="match status" value="1"/>
</dbReference>
<dbReference type="InterPro" id="IPR050404">
    <property type="entry name" value="Heme-degrading_MO"/>
</dbReference>
<dbReference type="PANTHER" id="PTHR34474">
    <property type="entry name" value="SIGNAL TRANSDUCTION PROTEIN TRAP"/>
    <property type="match status" value="1"/>
</dbReference>
<protein>
    <submittedName>
        <fullName evidence="2">Antibiotic biosynthesis monooxygenase</fullName>
    </submittedName>
</protein>
<reference evidence="2 3" key="1">
    <citation type="submission" date="2016-05" db="EMBL/GenBank/DDBJ databases">
        <authorList>
            <person name="Lavstsen T."/>
            <person name="Jespersen J.S."/>
        </authorList>
    </citation>
    <scope>NUCLEOTIDE SEQUENCE [LARGE SCALE GENOMIC DNA]</scope>
    <source>
        <strain evidence="2 3">KCJ1736</strain>
    </source>
</reference>
<sequence>MFIAMNRFRVVPGYEETFESIWRERKSHLSELPGYIEFHMLKGPKADDHTLYASHTVWATKEDFLAWTKSEQFRAAHAKAGENRGKVEYLSGPHFEGFDVIIHEDKNGERHSIAA</sequence>
<gene>
    <name evidence="2" type="ORF">A7J57_05920</name>
</gene>
<organism evidence="2 3">
    <name type="scientific">Agrobacterium tumefaciens</name>
    <dbReference type="NCBI Taxonomy" id="358"/>
    <lineage>
        <taxon>Bacteria</taxon>
        <taxon>Pseudomonadati</taxon>
        <taxon>Pseudomonadota</taxon>
        <taxon>Alphaproteobacteria</taxon>
        <taxon>Hyphomicrobiales</taxon>
        <taxon>Rhizobiaceae</taxon>
        <taxon>Rhizobium/Agrobacterium group</taxon>
        <taxon>Agrobacterium</taxon>
        <taxon>Agrobacterium tumefaciens complex</taxon>
    </lineage>
</organism>
<dbReference type="InterPro" id="IPR011008">
    <property type="entry name" value="Dimeric_a/b-barrel"/>
</dbReference>
<dbReference type="Gene3D" id="3.30.70.100">
    <property type="match status" value="1"/>
</dbReference>
<dbReference type="GO" id="GO:0004497">
    <property type="term" value="F:monooxygenase activity"/>
    <property type="evidence" value="ECO:0007669"/>
    <property type="project" value="UniProtKB-KW"/>
</dbReference>
<dbReference type="AlphaFoldDB" id="A0A176XG80"/>
<feature type="domain" description="ABM" evidence="1">
    <location>
        <begin position="2"/>
        <end position="95"/>
    </location>
</feature>
<evidence type="ECO:0000259" key="1">
    <source>
        <dbReference type="PROSITE" id="PS51725"/>
    </source>
</evidence>
<name>A0A176XG80_AGRTU</name>
<keyword evidence="2" id="KW-0503">Monooxygenase</keyword>
<accession>A0A176XG80</accession>
<evidence type="ECO:0000313" key="3">
    <source>
        <dbReference type="Proteomes" id="UP000077098"/>
    </source>
</evidence>